<dbReference type="GO" id="GO:0005789">
    <property type="term" value="C:endoplasmic reticulum membrane"/>
    <property type="evidence" value="ECO:0007669"/>
    <property type="project" value="UniProtKB-SubCell"/>
</dbReference>
<accession>A0AAV4C7Y9</accession>
<dbReference type="SUPFAM" id="SSF48264">
    <property type="entry name" value="Cytochrome P450"/>
    <property type="match status" value="1"/>
</dbReference>
<evidence type="ECO:0000256" key="11">
    <source>
        <dbReference type="RuleBase" id="RU000461"/>
    </source>
</evidence>
<keyword evidence="12" id="KW-1133">Transmembrane helix</keyword>
<comment type="cofactor">
    <cofactor evidence="10">
        <name>heme</name>
        <dbReference type="ChEBI" id="CHEBI:30413"/>
    </cofactor>
</comment>
<feature type="transmembrane region" description="Helical" evidence="12">
    <location>
        <begin position="146"/>
        <end position="169"/>
    </location>
</feature>
<proteinExistence type="inferred from homology"/>
<evidence type="ECO:0000256" key="10">
    <source>
        <dbReference type="PIRSR" id="PIRSR602401-1"/>
    </source>
</evidence>
<dbReference type="FunFam" id="1.10.630.10:FF:000042">
    <property type="entry name" value="Cytochrome P450"/>
    <property type="match status" value="1"/>
</dbReference>
<dbReference type="Pfam" id="PF00067">
    <property type="entry name" value="p450"/>
    <property type="match status" value="1"/>
</dbReference>
<dbReference type="InterPro" id="IPR001128">
    <property type="entry name" value="Cyt_P450"/>
</dbReference>
<evidence type="ECO:0000256" key="5">
    <source>
        <dbReference type="ARBA" id="ARBA00022723"/>
    </source>
</evidence>
<evidence type="ECO:0000256" key="6">
    <source>
        <dbReference type="ARBA" id="ARBA00022848"/>
    </source>
</evidence>
<feature type="transmembrane region" description="Helical" evidence="12">
    <location>
        <begin position="229"/>
        <end position="252"/>
    </location>
</feature>
<dbReference type="CDD" id="cd11055">
    <property type="entry name" value="CYP3A-like"/>
    <property type="match status" value="1"/>
</dbReference>
<dbReference type="Proteomes" id="UP000735302">
    <property type="component" value="Unassembled WGS sequence"/>
</dbReference>
<evidence type="ECO:0000256" key="2">
    <source>
        <dbReference type="ARBA" id="ARBA00004406"/>
    </source>
</evidence>
<comment type="subcellular location">
    <subcellularLocation>
        <location evidence="2">Endoplasmic reticulum membrane</location>
        <topology evidence="2">Peripheral membrane protein</topology>
    </subcellularLocation>
    <subcellularLocation>
        <location evidence="1">Microsome membrane</location>
        <topology evidence="1">Peripheral membrane protein</topology>
    </subcellularLocation>
</comment>
<feature type="binding site" description="axial binding residue" evidence="10">
    <location>
        <position position="376"/>
    </location>
    <ligand>
        <name>heme</name>
        <dbReference type="ChEBI" id="CHEBI:30413"/>
    </ligand>
    <ligandPart>
        <name>Fe</name>
        <dbReference type="ChEBI" id="CHEBI:18248"/>
    </ligandPart>
</feature>
<dbReference type="PANTHER" id="PTHR24302">
    <property type="entry name" value="CYTOCHROME P450 FAMILY 3"/>
    <property type="match status" value="1"/>
</dbReference>
<keyword evidence="6" id="KW-0256">Endoplasmic reticulum</keyword>
<gene>
    <name evidence="13" type="ORF">PoB_005362300</name>
</gene>
<organism evidence="13 14">
    <name type="scientific">Plakobranchus ocellatus</name>
    <dbReference type="NCBI Taxonomy" id="259542"/>
    <lineage>
        <taxon>Eukaryota</taxon>
        <taxon>Metazoa</taxon>
        <taxon>Spiralia</taxon>
        <taxon>Lophotrochozoa</taxon>
        <taxon>Mollusca</taxon>
        <taxon>Gastropoda</taxon>
        <taxon>Heterobranchia</taxon>
        <taxon>Euthyneura</taxon>
        <taxon>Panpulmonata</taxon>
        <taxon>Sacoglossa</taxon>
        <taxon>Placobranchoidea</taxon>
        <taxon>Plakobranchidae</taxon>
        <taxon>Plakobranchus</taxon>
    </lineage>
</organism>
<dbReference type="PANTHER" id="PTHR24302:SF15">
    <property type="entry name" value="FATTY-ACID PEROXYGENASE"/>
    <property type="match status" value="1"/>
</dbReference>
<evidence type="ECO:0000313" key="13">
    <source>
        <dbReference type="EMBL" id="GFO27118.1"/>
    </source>
</evidence>
<keyword evidence="14" id="KW-1185">Reference proteome</keyword>
<dbReference type="InterPro" id="IPR050705">
    <property type="entry name" value="Cytochrome_P450_3A"/>
</dbReference>
<comment type="function">
    <text evidence="9">Cytochromes P450 are a group of heme-thiolate monooxygenases. They oxidize a variety of structurally unrelated compounds, including steroids, fatty acids, and xenobiotics.</text>
</comment>
<keyword evidence="11" id="KW-0503">Monooxygenase</keyword>
<evidence type="ECO:0000256" key="9">
    <source>
        <dbReference type="ARBA" id="ARBA00043906"/>
    </source>
</evidence>
<dbReference type="GO" id="GO:0016705">
    <property type="term" value="F:oxidoreductase activity, acting on paired donors, with incorporation or reduction of molecular oxygen"/>
    <property type="evidence" value="ECO:0007669"/>
    <property type="project" value="InterPro"/>
</dbReference>
<keyword evidence="12" id="KW-0812">Transmembrane</keyword>
<evidence type="ECO:0000313" key="14">
    <source>
        <dbReference type="Proteomes" id="UP000735302"/>
    </source>
</evidence>
<dbReference type="InterPro" id="IPR017972">
    <property type="entry name" value="Cyt_P450_CS"/>
</dbReference>
<protein>
    <submittedName>
        <fullName evidence="13">Cytochrome p450-like protein</fullName>
    </submittedName>
</protein>
<name>A0AAV4C7Y9_9GAST</name>
<dbReference type="EMBL" id="BLXT01005881">
    <property type="protein sequence ID" value="GFO27118.1"/>
    <property type="molecule type" value="Genomic_DNA"/>
</dbReference>
<reference evidence="13 14" key="1">
    <citation type="journal article" date="2021" name="Elife">
        <title>Chloroplast acquisition without the gene transfer in kleptoplastic sea slugs, Plakobranchus ocellatus.</title>
        <authorList>
            <person name="Maeda T."/>
            <person name="Takahashi S."/>
            <person name="Yoshida T."/>
            <person name="Shimamura S."/>
            <person name="Takaki Y."/>
            <person name="Nagai Y."/>
            <person name="Toyoda A."/>
            <person name="Suzuki Y."/>
            <person name="Arimoto A."/>
            <person name="Ishii H."/>
            <person name="Satoh N."/>
            <person name="Nishiyama T."/>
            <person name="Hasebe M."/>
            <person name="Maruyama T."/>
            <person name="Minagawa J."/>
            <person name="Obokata J."/>
            <person name="Shigenobu S."/>
        </authorList>
    </citation>
    <scope>NUCLEOTIDE SEQUENCE [LARGE SCALE GENOMIC DNA]</scope>
</reference>
<keyword evidence="5 10" id="KW-0479">Metal-binding</keyword>
<comment type="caution">
    <text evidence="13">The sequence shown here is derived from an EMBL/GenBank/DDBJ whole genome shotgun (WGS) entry which is preliminary data.</text>
</comment>
<dbReference type="AlphaFoldDB" id="A0AAV4C7Y9"/>
<evidence type="ECO:0000256" key="7">
    <source>
        <dbReference type="ARBA" id="ARBA00023002"/>
    </source>
</evidence>
<keyword evidence="7 11" id="KW-0560">Oxidoreductase</keyword>
<dbReference type="PROSITE" id="PS00086">
    <property type="entry name" value="CYTOCHROME_P450"/>
    <property type="match status" value="1"/>
</dbReference>
<dbReference type="PRINTS" id="PR00463">
    <property type="entry name" value="EP450I"/>
</dbReference>
<keyword evidence="8 10" id="KW-0408">Iron</keyword>
<keyword evidence="12" id="KW-0472">Membrane</keyword>
<dbReference type="GO" id="GO:0020037">
    <property type="term" value="F:heme binding"/>
    <property type="evidence" value="ECO:0007669"/>
    <property type="project" value="InterPro"/>
</dbReference>
<dbReference type="Gene3D" id="1.10.630.10">
    <property type="entry name" value="Cytochrome P450"/>
    <property type="match status" value="1"/>
</dbReference>
<evidence type="ECO:0000256" key="4">
    <source>
        <dbReference type="ARBA" id="ARBA00022617"/>
    </source>
</evidence>
<evidence type="ECO:0000256" key="1">
    <source>
        <dbReference type="ARBA" id="ARBA00004174"/>
    </source>
</evidence>
<evidence type="ECO:0000256" key="8">
    <source>
        <dbReference type="ARBA" id="ARBA00023004"/>
    </source>
</evidence>
<sequence length="433" mass="49452">MYGWIGFKKPAIVLQDLDLIKDVCVKHFNSFVDRRVILNFEPPFDQTLLSLFGDHWKRVRSAVSPTFSSGRLKKMSRHVERNVRSLQRVLGQKQERNEEIELKDLMSRFTMDTIASTGFGLDIDTLGDPENAFCVHAKKFINPNMIVALVGIFCPPLCRLLAKFGFSFISSKATYFFEKAIDSALEVRRESGDAGKMHDFLDLMIEAEKEQTEGGEERRHMVDSHAGQALVFILAGYDTVSIVLSFTLFLLAKHPQYQKQVQEELDQKLCDLGPDDAVPGYDSVQGLNFLEQCISEAMRMFPPGLFLDRVCTEEINLAGVKIPKGMPVIIPVYAIHMDPELWEQPHEFRPERFEPEAKESRHQFAYMPFGHGPRNCIGMRLGQLELKIALAMMLRRFDVVPCEKTVYPVKLSKMQVMANDGLWVKLERRAVKS</sequence>
<dbReference type="GO" id="GO:0008395">
    <property type="term" value="F:steroid hydroxylase activity"/>
    <property type="evidence" value="ECO:0007669"/>
    <property type="project" value="TreeGrafter"/>
</dbReference>
<dbReference type="InterPro" id="IPR036396">
    <property type="entry name" value="Cyt_P450_sf"/>
</dbReference>
<comment type="similarity">
    <text evidence="3 11">Belongs to the cytochrome P450 family.</text>
</comment>
<evidence type="ECO:0000256" key="12">
    <source>
        <dbReference type="SAM" id="Phobius"/>
    </source>
</evidence>
<dbReference type="GO" id="GO:0005506">
    <property type="term" value="F:iron ion binding"/>
    <property type="evidence" value="ECO:0007669"/>
    <property type="project" value="InterPro"/>
</dbReference>
<keyword evidence="6" id="KW-0492">Microsome</keyword>
<dbReference type="InterPro" id="IPR002401">
    <property type="entry name" value="Cyt_P450_E_grp-I"/>
</dbReference>
<evidence type="ECO:0000256" key="3">
    <source>
        <dbReference type="ARBA" id="ARBA00010617"/>
    </source>
</evidence>
<keyword evidence="4 10" id="KW-0349">Heme</keyword>
<dbReference type="PRINTS" id="PR00385">
    <property type="entry name" value="P450"/>
</dbReference>